<evidence type="ECO:0000313" key="4">
    <source>
        <dbReference type="EMBL" id="PMD29302.1"/>
    </source>
</evidence>
<dbReference type="InterPro" id="IPR036864">
    <property type="entry name" value="Zn2-C6_fun-type_DNA-bd_sf"/>
</dbReference>
<evidence type="ECO:0000259" key="3">
    <source>
        <dbReference type="PROSITE" id="PS50048"/>
    </source>
</evidence>
<accession>A0A2J6QSQ7</accession>
<protein>
    <recommendedName>
        <fullName evidence="3">Zn(2)-C6 fungal-type domain-containing protein</fullName>
    </recommendedName>
</protein>
<dbReference type="PANTHER" id="PTHR38791">
    <property type="entry name" value="ZN(II)2CYS6 TRANSCRIPTION FACTOR (EUROFUNG)-RELATED-RELATED"/>
    <property type="match status" value="1"/>
</dbReference>
<dbReference type="EMBL" id="KZ613975">
    <property type="protein sequence ID" value="PMD29302.1"/>
    <property type="molecule type" value="Genomic_DNA"/>
</dbReference>
<name>A0A2J6QSQ7_HYAVF</name>
<dbReference type="PANTHER" id="PTHR38791:SF13">
    <property type="entry name" value="ZN(2)-C6 FUNGAL-TYPE DOMAIN-CONTAINING PROTEIN"/>
    <property type="match status" value="1"/>
</dbReference>
<dbReference type="Proteomes" id="UP000235786">
    <property type="component" value="Unassembled WGS sequence"/>
</dbReference>
<feature type="region of interest" description="Disordered" evidence="2">
    <location>
        <begin position="56"/>
        <end position="82"/>
    </location>
</feature>
<dbReference type="PROSITE" id="PS00463">
    <property type="entry name" value="ZN2_CY6_FUNGAL_1"/>
    <property type="match status" value="1"/>
</dbReference>
<proteinExistence type="predicted"/>
<dbReference type="CDD" id="cd00067">
    <property type="entry name" value="GAL4"/>
    <property type="match status" value="1"/>
</dbReference>
<reference evidence="4 5" key="1">
    <citation type="submission" date="2016-04" db="EMBL/GenBank/DDBJ databases">
        <title>A degradative enzymes factory behind the ericoid mycorrhizal symbiosis.</title>
        <authorList>
            <consortium name="DOE Joint Genome Institute"/>
            <person name="Martino E."/>
            <person name="Morin E."/>
            <person name="Grelet G."/>
            <person name="Kuo A."/>
            <person name="Kohler A."/>
            <person name="Daghino S."/>
            <person name="Barry K."/>
            <person name="Choi C."/>
            <person name="Cichocki N."/>
            <person name="Clum A."/>
            <person name="Copeland A."/>
            <person name="Hainaut M."/>
            <person name="Haridas S."/>
            <person name="Labutti K."/>
            <person name="Lindquist E."/>
            <person name="Lipzen A."/>
            <person name="Khouja H.-R."/>
            <person name="Murat C."/>
            <person name="Ohm R."/>
            <person name="Olson A."/>
            <person name="Spatafora J."/>
            <person name="Veneault-Fourrey C."/>
            <person name="Henrissat B."/>
            <person name="Grigoriev I."/>
            <person name="Martin F."/>
            <person name="Perotto S."/>
        </authorList>
    </citation>
    <scope>NUCLEOTIDE SEQUENCE [LARGE SCALE GENOMIC DNA]</scope>
    <source>
        <strain evidence="4 5">F</strain>
    </source>
</reference>
<gene>
    <name evidence="4" type="ORF">L207DRAFT_616071</name>
</gene>
<dbReference type="InterPro" id="IPR053175">
    <property type="entry name" value="DHMBA_Reg_Transcription_Factor"/>
</dbReference>
<dbReference type="Gene3D" id="4.10.240.10">
    <property type="entry name" value="Zn(2)-C6 fungal-type DNA-binding domain"/>
    <property type="match status" value="1"/>
</dbReference>
<sequence>MVHTGRPSRGCVVCRKRKIKCDEKYPECSYCLRTKQKCPGYKDMFDLAWRDQTSLAQKNVQRGKRASSRQDSQEPREKGLSRTAPQLHDYLATLNPILDIIPSALKEDPEAYALGFFFSSYANPPVEADDRRGFLEHVGPQYVMAPPDSTLQMATMALSSFLFMAWLGRRPDSPVSRSFYLKAISSMKDRIQQPEGCADNDILTSVLILQMYEVCITRYETDQTCSNRLVPNTLAGIVQNNQLPNSHLRGALALVKHRGVEDFTDSISQSLLFQIRSQLIDDAFRRGQPLSEEVSTWAAHLEGATRERALPPSVRLDNINIDLANLEAVAQRRVVLLPIFKSPLDPHDILNKARDIERQLGEWCGTLPHSWLPLRMVGEDSIPPTIKSAGLYQNHCHIYPSISIASTWNKQRIALIKVQSLILEQLAQHSPSDENIFARTASENRVQQLADDICASVPFSLGDKTTPAAIGDRRIRYPHAPGKKVSSGHYQMAPALGGFWLLGPLQILTGMKIELRRGQRQWVGGQLMRIARIYNIRN</sequence>
<dbReference type="Pfam" id="PF00172">
    <property type="entry name" value="Zn_clus"/>
    <property type="match status" value="1"/>
</dbReference>
<dbReference type="OrthoDB" id="3520984at2759"/>
<evidence type="ECO:0000256" key="1">
    <source>
        <dbReference type="ARBA" id="ARBA00023242"/>
    </source>
</evidence>
<feature type="compositionally biased region" description="Basic and acidic residues" evidence="2">
    <location>
        <begin position="71"/>
        <end position="80"/>
    </location>
</feature>
<dbReference type="SUPFAM" id="SSF57701">
    <property type="entry name" value="Zn2/Cys6 DNA-binding domain"/>
    <property type="match status" value="1"/>
</dbReference>
<dbReference type="AlphaFoldDB" id="A0A2J6QSQ7"/>
<organism evidence="4 5">
    <name type="scientific">Hyaloscypha variabilis (strain UAMH 11265 / GT02V1 / F)</name>
    <name type="common">Meliniomyces variabilis</name>
    <dbReference type="NCBI Taxonomy" id="1149755"/>
    <lineage>
        <taxon>Eukaryota</taxon>
        <taxon>Fungi</taxon>
        <taxon>Dikarya</taxon>
        <taxon>Ascomycota</taxon>
        <taxon>Pezizomycotina</taxon>
        <taxon>Leotiomycetes</taxon>
        <taxon>Helotiales</taxon>
        <taxon>Hyaloscyphaceae</taxon>
        <taxon>Hyaloscypha</taxon>
        <taxon>Hyaloscypha variabilis</taxon>
    </lineage>
</organism>
<dbReference type="GO" id="GO:0000981">
    <property type="term" value="F:DNA-binding transcription factor activity, RNA polymerase II-specific"/>
    <property type="evidence" value="ECO:0007669"/>
    <property type="project" value="InterPro"/>
</dbReference>
<keyword evidence="5" id="KW-1185">Reference proteome</keyword>
<dbReference type="SMART" id="SM00066">
    <property type="entry name" value="GAL4"/>
    <property type="match status" value="1"/>
</dbReference>
<dbReference type="InterPro" id="IPR001138">
    <property type="entry name" value="Zn2Cys6_DnaBD"/>
</dbReference>
<feature type="domain" description="Zn(2)-C6 fungal-type" evidence="3">
    <location>
        <begin position="10"/>
        <end position="38"/>
    </location>
</feature>
<dbReference type="GO" id="GO:0008270">
    <property type="term" value="F:zinc ion binding"/>
    <property type="evidence" value="ECO:0007669"/>
    <property type="project" value="InterPro"/>
</dbReference>
<dbReference type="PROSITE" id="PS50048">
    <property type="entry name" value="ZN2_CY6_FUNGAL_2"/>
    <property type="match status" value="1"/>
</dbReference>
<evidence type="ECO:0000256" key="2">
    <source>
        <dbReference type="SAM" id="MobiDB-lite"/>
    </source>
</evidence>
<evidence type="ECO:0000313" key="5">
    <source>
        <dbReference type="Proteomes" id="UP000235786"/>
    </source>
</evidence>
<keyword evidence="1" id="KW-0539">Nucleus</keyword>